<dbReference type="InterPro" id="IPR025330">
    <property type="entry name" value="DUF4236"/>
</dbReference>
<organism evidence="3">
    <name type="scientific">Listeria seeligeri FSL N1-067</name>
    <dbReference type="NCBI Taxonomy" id="702453"/>
    <lineage>
        <taxon>Bacteria</taxon>
        <taxon>Bacillati</taxon>
        <taxon>Bacillota</taxon>
        <taxon>Bacilli</taxon>
        <taxon>Bacillales</taxon>
        <taxon>Listeriaceae</taxon>
        <taxon>Listeria</taxon>
    </lineage>
</organism>
<accession>E3ZMU6</accession>
<dbReference type="HOGENOM" id="CLU_062242_0_0_9"/>
<sequence>MKKEIVMGFRARKSINLGGGFRVNLSKNGVGYSWGVKGARITKTARGNTRTTFSIPGTGISYVNEVRKKTENEELHNLEEVDLYEGAVQSQSTENINVLNYQPAEYKELLDSLRRIQNINLLSTILIGTFILAISPIFIITGIAGLILKIYVHLKLPITMEYKFDEEAKHSYDNLCEIWMGLNENNRFWQTISESQLNERVSGGASRGVDRISSEAITKMPFFIKANVKPFGLKLRKQKLFFLPDKLLIISGRKVGALNYSDIHMGLGTTNFIETDSVPGDARILGYTWLKVNKNGSPDKRFKENRQVPVCEYGAVHIKSEDTLQVELMCSNSDTIKKMESFALKVFAS</sequence>
<evidence type="ECO:0000256" key="1">
    <source>
        <dbReference type="SAM" id="Phobius"/>
    </source>
</evidence>
<feature type="transmembrane region" description="Helical" evidence="1">
    <location>
        <begin position="121"/>
        <end position="148"/>
    </location>
</feature>
<dbReference type="PATRIC" id="fig|702453.3.peg.604"/>
<keyword evidence="1" id="KW-1133">Transmembrane helix</keyword>
<keyword evidence="1" id="KW-0812">Transmembrane</keyword>
<dbReference type="EMBL" id="ADXJ01000277">
    <property type="protein sequence ID" value="EFS01058.1"/>
    <property type="molecule type" value="Genomic_DNA"/>
</dbReference>
<feature type="domain" description="DUF4236" evidence="2">
    <location>
        <begin position="9"/>
        <end position="62"/>
    </location>
</feature>
<dbReference type="Pfam" id="PF14020">
    <property type="entry name" value="DUF4236"/>
    <property type="match status" value="1"/>
</dbReference>
<name>E3ZMU6_LISSE</name>
<evidence type="ECO:0000259" key="2">
    <source>
        <dbReference type="Pfam" id="PF14020"/>
    </source>
</evidence>
<gene>
    <name evidence="3" type="ORF">NT03LS_0746</name>
</gene>
<keyword evidence="1" id="KW-0472">Membrane</keyword>
<protein>
    <submittedName>
        <fullName evidence="3">Membrane-anchored nucleotide-binding enzyme</fullName>
    </submittedName>
</protein>
<proteinExistence type="predicted"/>
<reference evidence="3" key="1">
    <citation type="journal article" date="2010" name="Microbiol. Resour. Announc.">
        <title>Comparative genomics of the bacterial genus Listeria: Genome evolution is characterized by limited gene acquisition and limited gene loss.</title>
        <authorList>
            <person name="den Bakker H.C."/>
            <person name="Cummings C.A."/>
            <person name="Ferreira V."/>
            <person name="Vatta P."/>
            <person name="Orsi R.H."/>
            <person name="Degoricija L."/>
            <person name="Barker M."/>
            <person name="Petrauskene O."/>
            <person name="Furtado M.R."/>
            <person name="Wiedmann M."/>
        </authorList>
    </citation>
    <scope>NUCLEOTIDE SEQUENCE [LARGE SCALE GENOMIC DNA]</scope>
    <source>
        <strain evidence="3">FSL N1-067</strain>
    </source>
</reference>
<evidence type="ECO:0000313" key="3">
    <source>
        <dbReference type="EMBL" id="EFS01058.1"/>
    </source>
</evidence>
<dbReference type="Proteomes" id="UP000004302">
    <property type="component" value="Chromosome"/>
</dbReference>
<dbReference type="AlphaFoldDB" id="E3ZMU6"/>
<comment type="caution">
    <text evidence="3">The sequence shown here is derived from an EMBL/GenBank/DDBJ whole genome shotgun (WGS) entry which is preliminary data.</text>
</comment>